<dbReference type="Gene3D" id="2.130.10.10">
    <property type="entry name" value="YVTN repeat-like/Quinoprotein amine dehydrogenase"/>
    <property type="match status" value="3"/>
</dbReference>
<dbReference type="PANTHER" id="PTHR30344">
    <property type="entry name" value="6-PHOSPHOGLUCONOLACTONASE-RELATED"/>
    <property type="match status" value="1"/>
</dbReference>
<dbReference type="InterPro" id="IPR019405">
    <property type="entry name" value="Lactonase_7-beta_prop"/>
</dbReference>
<dbReference type="Proteomes" id="UP000638648">
    <property type="component" value="Unassembled WGS sequence"/>
</dbReference>
<keyword evidence="5" id="KW-1185">Reference proteome</keyword>
<gene>
    <name evidence="4" type="ORF">HEB94_001477</name>
</gene>
<feature type="chain" id="PRO_5037598665" evidence="3">
    <location>
        <begin position="31"/>
        <end position="384"/>
    </location>
</feature>
<dbReference type="InterPro" id="IPR050282">
    <property type="entry name" value="Cycloisomerase_2"/>
</dbReference>
<comment type="caution">
    <text evidence="4">The sequence shown here is derived from an EMBL/GenBank/DDBJ whole genome shotgun (WGS) entry which is preliminary data.</text>
</comment>
<feature type="signal peptide" evidence="3">
    <location>
        <begin position="1"/>
        <end position="30"/>
    </location>
</feature>
<evidence type="ECO:0000256" key="1">
    <source>
        <dbReference type="ARBA" id="ARBA00005564"/>
    </source>
</evidence>
<dbReference type="Pfam" id="PF10282">
    <property type="entry name" value="Lactonase"/>
    <property type="match status" value="1"/>
</dbReference>
<reference evidence="4" key="1">
    <citation type="submission" date="2020-10" db="EMBL/GenBank/DDBJ databases">
        <title>Sequencing the genomes of 1000 actinobacteria strains.</title>
        <authorList>
            <person name="Klenk H.-P."/>
        </authorList>
    </citation>
    <scope>NUCLEOTIDE SEQUENCE</scope>
    <source>
        <strain evidence="4">DSM 45354</strain>
    </source>
</reference>
<organism evidence="4 5">
    <name type="scientific">Actinopolymorpha pittospori</name>
    <dbReference type="NCBI Taxonomy" id="648752"/>
    <lineage>
        <taxon>Bacteria</taxon>
        <taxon>Bacillati</taxon>
        <taxon>Actinomycetota</taxon>
        <taxon>Actinomycetes</taxon>
        <taxon>Propionibacteriales</taxon>
        <taxon>Actinopolymorphaceae</taxon>
        <taxon>Actinopolymorpha</taxon>
    </lineage>
</organism>
<dbReference type="InterPro" id="IPR015943">
    <property type="entry name" value="WD40/YVTN_repeat-like_dom_sf"/>
</dbReference>
<dbReference type="PANTHER" id="PTHR30344:SF1">
    <property type="entry name" value="6-PHOSPHOGLUCONOLACTONASE"/>
    <property type="match status" value="1"/>
</dbReference>
<dbReference type="RefSeq" id="WP_192749131.1">
    <property type="nucleotide sequence ID" value="NZ_BAABJL010000043.1"/>
</dbReference>
<evidence type="ECO:0000313" key="4">
    <source>
        <dbReference type="EMBL" id="MBE1604629.1"/>
    </source>
</evidence>
<proteinExistence type="inferred from homology"/>
<dbReference type="SUPFAM" id="SSF50969">
    <property type="entry name" value="YVTN repeat-like/Quinoprotein amine dehydrogenase"/>
    <property type="match status" value="1"/>
</dbReference>
<dbReference type="AlphaFoldDB" id="A0A927MQ54"/>
<feature type="region of interest" description="Disordered" evidence="2">
    <location>
        <begin position="58"/>
        <end position="82"/>
    </location>
</feature>
<name>A0A927MQ54_9ACTN</name>
<accession>A0A927MQ54</accession>
<dbReference type="GO" id="GO:0017057">
    <property type="term" value="F:6-phosphogluconolactonase activity"/>
    <property type="evidence" value="ECO:0007669"/>
    <property type="project" value="TreeGrafter"/>
</dbReference>
<comment type="similarity">
    <text evidence="1">Belongs to the cycloisomerase 2 family.</text>
</comment>
<evidence type="ECO:0000313" key="5">
    <source>
        <dbReference type="Proteomes" id="UP000638648"/>
    </source>
</evidence>
<keyword evidence="3" id="KW-0732">Signal</keyword>
<protein>
    <submittedName>
        <fullName evidence="4">6-phosphogluconolactonase (Cycloisomerase 2 family)</fullName>
    </submittedName>
</protein>
<sequence>MRIKVTAARAASVGMIAAASATFVGSPAWAAHPGSDHRPARRSGVVFAQSDNLHHNTVTAYDRGSDGSLTRRGTYSTGGRGGKLQGAEVDNLGSQGSLTYDRAHRLLYAVNAGSDTITVFGVDGDRLVRRQVLPSGGRFPVSVTVHGDVAYVLNARRGGSVQGYRRVGGVLLRIPTWHRTLGLDPDASPEFTHTPGQVQFTPDGRRLVVTTKSNSDSIVVFDVDRLGGLPSTPTTTTAPGTDPFGFTFDGAGRILATEGVPNSVATYQWAPGGRLTRTGDVATGQQATCWIVRNGQYVYVGNAGSATISEYREDRQGRLTSVGVASTHPGSVDLAVSSDGGYLYAQTGGMGLVDAFRVNQDGTLTKVGSADIPGALGGQGIAAS</sequence>
<evidence type="ECO:0000256" key="2">
    <source>
        <dbReference type="SAM" id="MobiDB-lite"/>
    </source>
</evidence>
<dbReference type="EMBL" id="JADBEM010000001">
    <property type="protein sequence ID" value="MBE1604629.1"/>
    <property type="molecule type" value="Genomic_DNA"/>
</dbReference>
<evidence type="ECO:0000256" key="3">
    <source>
        <dbReference type="SAM" id="SignalP"/>
    </source>
</evidence>
<dbReference type="InterPro" id="IPR011044">
    <property type="entry name" value="Quino_amine_DH_bsu"/>
</dbReference>